<evidence type="ECO:0000313" key="3">
    <source>
        <dbReference type="EMBL" id="MFD1890077.1"/>
    </source>
</evidence>
<protein>
    <submittedName>
        <fullName evidence="3">DUF2382 domain-containing protein</fullName>
    </submittedName>
</protein>
<dbReference type="Pfam" id="PF09557">
    <property type="entry name" value="DUF2382"/>
    <property type="match status" value="1"/>
</dbReference>
<keyword evidence="4" id="KW-1185">Reference proteome</keyword>
<organism evidence="3 4">
    <name type="scientific">Luteococcus peritonei</name>
    <dbReference type="NCBI Taxonomy" id="88874"/>
    <lineage>
        <taxon>Bacteria</taxon>
        <taxon>Bacillati</taxon>
        <taxon>Actinomycetota</taxon>
        <taxon>Actinomycetes</taxon>
        <taxon>Propionibacteriales</taxon>
        <taxon>Propionibacteriaceae</taxon>
        <taxon>Luteococcus</taxon>
    </lineage>
</organism>
<proteinExistence type="predicted"/>
<feature type="domain" description="DUF2382" evidence="2">
    <location>
        <begin position="46"/>
        <end position="163"/>
    </location>
</feature>
<feature type="region of interest" description="Disordered" evidence="1">
    <location>
        <begin position="1"/>
        <end position="40"/>
    </location>
</feature>
<reference evidence="4" key="1">
    <citation type="journal article" date="2019" name="Int. J. Syst. Evol. Microbiol.">
        <title>The Global Catalogue of Microorganisms (GCM) 10K type strain sequencing project: providing services to taxonomists for standard genome sequencing and annotation.</title>
        <authorList>
            <consortium name="The Broad Institute Genomics Platform"/>
            <consortium name="The Broad Institute Genome Sequencing Center for Infectious Disease"/>
            <person name="Wu L."/>
            <person name="Ma J."/>
        </authorList>
    </citation>
    <scope>NUCLEOTIDE SEQUENCE [LARGE SCALE GENOMIC DNA]</scope>
    <source>
        <strain evidence="4">CAIM 431</strain>
    </source>
</reference>
<sequence length="181" mass="20769">MTEDRNLDQPIGERLETVTEREAYRQTDERTGLRADDYPDRGDHELTLHAEQLTAEVESHEWSRVRVTRCIVHGEKTITVPVRREELVVEYLGDEQAPKGHPGTVRGSTDTVDSRVVVDYVLHEEVPHVEVVAVPRERVQVIVDTQQSMVRISDQIRREEVVVEGADSGVLDRERVLDERN</sequence>
<dbReference type="PANTHER" id="PTHR38463">
    <property type="entry name" value="STRESS RESPONSE PROTEIN YSNF"/>
    <property type="match status" value="1"/>
</dbReference>
<evidence type="ECO:0000256" key="1">
    <source>
        <dbReference type="SAM" id="MobiDB-lite"/>
    </source>
</evidence>
<accession>A0ABW4RUS9</accession>
<dbReference type="EMBL" id="JBHUFZ010000016">
    <property type="protein sequence ID" value="MFD1890077.1"/>
    <property type="molecule type" value="Genomic_DNA"/>
</dbReference>
<dbReference type="Proteomes" id="UP001597326">
    <property type="component" value="Unassembled WGS sequence"/>
</dbReference>
<comment type="caution">
    <text evidence="3">The sequence shown here is derived from an EMBL/GenBank/DDBJ whole genome shotgun (WGS) entry which is preliminary data.</text>
</comment>
<dbReference type="RefSeq" id="WP_343873027.1">
    <property type="nucleotide sequence ID" value="NZ_BAAAIX010000013.1"/>
</dbReference>
<dbReference type="InterPro" id="IPR019060">
    <property type="entry name" value="DUF2382"/>
</dbReference>
<evidence type="ECO:0000259" key="2">
    <source>
        <dbReference type="Pfam" id="PF09557"/>
    </source>
</evidence>
<dbReference type="PANTHER" id="PTHR38463:SF1">
    <property type="entry name" value="STRESS RESPONSE PROTEIN YSNF"/>
    <property type="match status" value="1"/>
</dbReference>
<name>A0ABW4RUS9_9ACTN</name>
<evidence type="ECO:0000313" key="4">
    <source>
        <dbReference type="Proteomes" id="UP001597326"/>
    </source>
</evidence>
<dbReference type="InterPro" id="IPR052967">
    <property type="entry name" value="Stress_Response_Assoc"/>
</dbReference>
<gene>
    <name evidence="3" type="ORF">ACFSCS_07760</name>
</gene>